<dbReference type="Proteomes" id="UP001168528">
    <property type="component" value="Unassembled WGS sequence"/>
</dbReference>
<dbReference type="Pfam" id="PF05117">
    <property type="entry name" value="DUF695"/>
    <property type="match status" value="1"/>
</dbReference>
<reference evidence="2" key="1">
    <citation type="submission" date="2023-07" db="EMBL/GenBank/DDBJ databases">
        <title>The genome sequence of Rhodocytophaga aerolata KACC 12507.</title>
        <authorList>
            <person name="Zhang X."/>
        </authorList>
    </citation>
    <scope>NUCLEOTIDE SEQUENCE</scope>
    <source>
        <strain evidence="2">KACC 12507</strain>
    </source>
</reference>
<evidence type="ECO:0000259" key="1">
    <source>
        <dbReference type="Pfam" id="PF05117"/>
    </source>
</evidence>
<dbReference type="RefSeq" id="WP_302042216.1">
    <property type="nucleotide sequence ID" value="NZ_JAUKPO010000058.1"/>
</dbReference>
<evidence type="ECO:0000313" key="3">
    <source>
        <dbReference type="Proteomes" id="UP001168528"/>
    </source>
</evidence>
<dbReference type="EMBL" id="JAUKPO010000058">
    <property type="protein sequence ID" value="MDO1451418.1"/>
    <property type="molecule type" value="Genomic_DNA"/>
</dbReference>
<dbReference type="PROSITE" id="PS51257">
    <property type="entry name" value="PROKAR_LIPOPROTEIN"/>
    <property type="match status" value="1"/>
</dbReference>
<sequence length="178" mass="20785">MTKNEMIKNIFIALLVIGVVSCTEQGQKEKMISDKPQDLFPKESYTIRQFKDAEDNLCYISFNAAYKGYKYKNDYPFALFIDVETRDQNENGHPTPTEADVFEAFEEELVSKLSKQASFHYLGRSTLNGRREIFGYIDKPEKIDTYLRKLRDSGQAQRKFDYTIEKDEDWSQVSSLLQ</sequence>
<accession>A0ABT8RJJ1</accession>
<comment type="caution">
    <text evidence="2">The sequence shown here is derived from an EMBL/GenBank/DDBJ whole genome shotgun (WGS) entry which is preliminary data.</text>
</comment>
<name>A0ABT8RJJ1_9BACT</name>
<evidence type="ECO:0000313" key="2">
    <source>
        <dbReference type="EMBL" id="MDO1451418.1"/>
    </source>
</evidence>
<protein>
    <submittedName>
        <fullName evidence="2">DUF695 domain-containing protein</fullName>
    </submittedName>
</protein>
<gene>
    <name evidence="2" type="ORF">Q0590_34405</name>
</gene>
<feature type="domain" description="DUF695" evidence="1">
    <location>
        <begin position="53"/>
        <end position="171"/>
    </location>
</feature>
<proteinExistence type="predicted"/>
<keyword evidence="3" id="KW-1185">Reference proteome</keyword>
<dbReference type="InterPro" id="IPR016097">
    <property type="entry name" value="DUF695"/>
</dbReference>
<organism evidence="2 3">
    <name type="scientific">Rhodocytophaga aerolata</name>
    <dbReference type="NCBI Taxonomy" id="455078"/>
    <lineage>
        <taxon>Bacteria</taxon>
        <taxon>Pseudomonadati</taxon>
        <taxon>Bacteroidota</taxon>
        <taxon>Cytophagia</taxon>
        <taxon>Cytophagales</taxon>
        <taxon>Rhodocytophagaceae</taxon>
        <taxon>Rhodocytophaga</taxon>
    </lineage>
</organism>